<organism evidence="1 2">
    <name type="scientific">Perkinsus chesapeaki</name>
    <name type="common">Clam parasite</name>
    <name type="synonym">Perkinsus andrewsi</name>
    <dbReference type="NCBI Taxonomy" id="330153"/>
    <lineage>
        <taxon>Eukaryota</taxon>
        <taxon>Sar</taxon>
        <taxon>Alveolata</taxon>
        <taxon>Perkinsozoa</taxon>
        <taxon>Perkinsea</taxon>
        <taxon>Perkinsida</taxon>
        <taxon>Perkinsidae</taxon>
        <taxon>Perkinsus</taxon>
    </lineage>
</organism>
<proteinExistence type="predicted"/>
<evidence type="ECO:0000313" key="1">
    <source>
        <dbReference type="EMBL" id="KAF4666269.1"/>
    </source>
</evidence>
<sequence length="614" mass="69588">MSPSPVSRHVSWAMEADARYGWIDRTKKEWSPFISSLHTQDITAWPCTRGIVPGLFYCNFCKEHRPHSRRLLRESLEDAQRRDPYGYGQPSSPVNSEFLDKATDSFWEDFDPELCPLKPCPFSHSTDPDRVFRNQVAECKSGKVKNFMNYDNGYNFSSYKSVEDFHIIQQSPTTGSPIDCSDGHNILGDSFAIHTEGGLNRLSWSVMKALVSPFRSYSCEQGACRRTFWTPHALFDPAAFGYELGVLRKAYRELDAEVPAMSTGRKTQLVLAHHLRLDELDSELDRFIHQYAPYDRLLSASWFFSSDITCGSHCHGLEVGRAFGGSSNSLLHNISDAWSYYGSDVGFAELTNLYGMRKWGSSSYVYNSTYVTLCSLLPRSTRTSPGLRHALYRIQHGEQAANGKLEERVGDTIELICTLALLYNQTSLFSLIIQALVKISVVEFYDHYKDPWFIADPFAGQEFNGKKGSARDPSWSDATWIQDYLKGLVCDVMPDNWQRASALGKKAKSAHFDMSWAAFGHPDVYISSDLKVFSHARYWVRYLTASRPSLVEGRSSRGLRQGYAALRMKAAVARFLESPQMTALVGSYFPGHSCPLRVREASSRCEKRLRDRIN</sequence>
<accession>A0A7J6M419</accession>
<dbReference type="EMBL" id="JAAPAO010000239">
    <property type="protein sequence ID" value="KAF4666269.1"/>
    <property type="molecule type" value="Genomic_DNA"/>
</dbReference>
<comment type="caution">
    <text evidence="1">The sequence shown here is derived from an EMBL/GenBank/DDBJ whole genome shotgun (WGS) entry which is preliminary data.</text>
</comment>
<gene>
    <name evidence="1" type="ORF">FOL47_004171</name>
</gene>
<dbReference type="Proteomes" id="UP000591131">
    <property type="component" value="Unassembled WGS sequence"/>
</dbReference>
<dbReference type="AlphaFoldDB" id="A0A7J6M419"/>
<reference evidence="1 2" key="1">
    <citation type="submission" date="2020-04" db="EMBL/GenBank/DDBJ databases">
        <title>Perkinsus chesapeaki whole genome sequence.</title>
        <authorList>
            <person name="Bogema D.R."/>
        </authorList>
    </citation>
    <scope>NUCLEOTIDE SEQUENCE [LARGE SCALE GENOMIC DNA]</scope>
    <source>
        <strain evidence="1">ATCC PRA-425</strain>
    </source>
</reference>
<dbReference type="OrthoDB" id="10508655at2759"/>
<name>A0A7J6M419_PERCH</name>
<keyword evidence="2" id="KW-1185">Reference proteome</keyword>
<evidence type="ECO:0000313" key="2">
    <source>
        <dbReference type="Proteomes" id="UP000591131"/>
    </source>
</evidence>
<protein>
    <submittedName>
        <fullName evidence="1">Uncharacterized protein</fullName>
    </submittedName>
</protein>